<feature type="binding site" description="axial binding residue" evidence="6">
    <location>
        <position position="432"/>
    </location>
    <ligand>
        <name>heme</name>
        <dbReference type="ChEBI" id="CHEBI:30413"/>
    </ligand>
    <ligandPart>
        <name>Fe</name>
        <dbReference type="ChEBI" id="CHEBI:18248"/>
    </ligandPart>
</feature>
<dbReference type="GO" id="GO:0004497">
    <property type="term" value="F:monooxygenase activity"/>
    <property type="evidence" value="ECO:0007669"/>
    <property type="project" value="InterPro"/>
</dbReference>
<dbReference type="GO" id="GO:0016705">
    <property type="term" value="F:oxidoreductase activity, acting on paired donors, with incorporation or reduction of molecular oxygen"/>
    <property type="evidence" value="ECO:0007669"/>
    <property type="project" value="InterPro"/>
</dbReference>
<proteinExistence type="inferred from homology"/>
<keyword evidence="3 6" id="KW-0479">Metal-binding</keyword>
<keyword evidence="2 6" id="KW-0349">Heme</keyword>
<gene>
    <name evidence="8" type="ORF">BN869_000012191_1</name>
</gene>
<organism evidence="8">
    <name type="scientific">Bionectria ochroleuca</name>
    <name type="common">Gliocladium roseum</name>
    <dbReference type="NCBI Taxonomy" id="29856"/>
    <lineage>
        <taxon>Eukaryota</taxon>
        <taxon>Fungi</taxon>
        <taxon>Dikarya</taxon>
        <taxon>Ascomycota</taxon>
        <taxon>Pezizomycotina</taxon>
        <taxon>Sordariomycetes</taxon>
        <taxon>Hypocreomycetidae</taxon>
        <taxon>Hypocreales</taxon>
        <taxon>Bionectriaceae</taxon>
        <taxon>Clonostachys</taxon>
    </lineage>
</organism>
<evidence type="ECO:0000256" key="7">
    <source>
        <dbReference type="SAM" id="Phobius"/>
    </source>
</evidence>
<dbReference type="AlphaFoldDB" id="A0A0B7KEX2"/>
<evidence type="ECO:0000256" key="5">
    <source>
        <dbReference type="ARBA" id="ARBA00023004"/>
    </source>
</evidence>
<evidence type="ECO:0008006" key="9">
    <source>
        <dbReference type="Google" id="ProtNLM"/>
    </source>
</evidence>
<dbReference type="InterPro" id="IPR050121">
    <property type="entry name" value="Cytochrome_P450_monoxygenase"/>
</dbReference>
<dbReference type="InterPro" id="IPR002401">
    <property type="entry name" value="Cyt_P450_E_grp-I"/>
</dbReference>
<keyword evidence="7" id="KW-1133">Transmembrane helix</keyword>
<dbReference type="InterPro" id="IPR036396">
    <property type="entry name" value="Cyt_P450_sf"/>
</dbReference>
<dbReference type="EMBL" id="CDPU01000061">
    <property type="protein sequence ID" value="CEO56133.1"/>
    <property type="molecule type" value="Genomic_DNA"/>
</dbReference>
<dbReference type="SUPFAM" id="SSF48264">
    <property type="entry name" value="Cytochrome P450"/>
    <property type="match status" value="1"/>
</dbReference>
<reference evidence="8" key="1">
    <citation type="submission" date="2015-01" db="EMBL/GenBank/DDBJ databases">
        <authorList>
            <person name="Durling Mikael"/>
        </authorList>
    </citation>
    <scope>NUCLEOTIDE SEQUENCE</scope>
</reference>
<keyword evidence="7" id="KW-0472">Membrane</keyword>
<dbReference type="CDD" id="cd11059">
    <property type="entry name" value="CYP_fungal"/>
    <property type="match status" value="1"/>
</dbReference>
<dbReference type="PANTHER" id="PTHR24305">
    <property type="entry name" value="CYTOCHROME P450"/>
    <property type="match status" value="1"/>
</dbReference>
<dbReference type="Gene3D" id="1.10.630.10">
    <property type="entry name" value="Cytochrome P450"/>
    <property type="match status" value="1"/>
</dbReference>
<comment type="similarity">
    <text evidence="1">Belongs to the cytochrome P450 family.</text>
</comment>
<dbReference type="GO" id="GO:0005506">
    <property type="term" value="F:iron ion binding"/>
    <property type="evidence" value="ECO:0007669"/>
    <property type="project" value="InterPro"/>
</dbReference>
<evidence type="ECO:0000256" key="2">
    <source>
        <dbReference type="ARBA" id="ARBA00022617"/>
    </source>
</evidence>
<keyword evidence="4" id="KW-0560">Oxidoreductase</keyword>
<evidence type="ECO:0000313" key="8">
    <source>
        <dbReference type="EMBL" id="CEO56133.1"/>
    </source>
</evidence>
<dbReference type="PRINTS" id="PR00463">
    <property type="entry name" value="EP450I"/>
</dbReference>
<dbReference type="GO" id="GO:0020037">
    <property type="term" value="F:heme binding"/>
    <property type="evidence" value="ECO:0007669"/>
    <property type="project" value="InterPro"/>
</dbReference>
<sequence>MIALYEQAPLCIGGAALVIVIVTYTWQVLKSPVSRVPGPWHSKWTSLASKYQFLVGKEAYYVHSLHQKYGPIVRIGPNEVDISDVQAVQTIYAIKSEYSKTEWYNHLTSLPVRNLFDATDFEYHRRHRRLLGANMTESSLKAFLPIIVPKVDLAILRMREEMKTRGAVDVWKWWLFMATDIIGELTFGESFQTLEQGRKSAYTEQLELVAPLSAMRSIFPNLATIIKALPIPIFRQAVEGTKKLRQYSMDSLSRHQRLVNSDPTRAKQSLFTKLYKAVDENELTFEELLAEAQGYIVAGSDTTANTLTYLVWSVARRPDIKATLLSELRQLPRDYRESDLRQLPYLSDVIEETLRMYSAVPGGLQRRVPVGGAELAGHWLPTGTTVSAQSYTMHRDPFVFPNPDDFDPSRWREPTKAMLDASMPYGRGSRVCIGKHLAYMELRLATARFFLAFPEVSVSAKEGMTDEDMVAKVFFLLFPQGKRCLLEF</sequence>
<feature type="transmembrane region" description="Helical" evidence="7">
    <location>
        <begin position="7"/>
        <end position="26"/>
    </location>
</feature>
<dbReference type="Pfam" id="PF00067">
    <property type="entry name" value="p450"/>
    <property type="match status" value="1"/>
</dbReference>
<dbReference type="InterPro" id="IPR001128">
    <property type="entry name" value="Cyt_P450"/>
</dbReference>
<comment type="cofactor">
    <cofactor evidence="6">
        <name>heme</name>
        <dbReference type="ChEBI" id="CHEBI:30413"/>
    </cofactor>
</comment>
<evidence type="ECO:0000256" key="4">
    <source>
        <dbReference type="ARBA" id="ARBA00023002"/>
    </source>
</evidence>
<dbReference type="PANTHER" id="PTHR24305:SF96">
    <property type="entry name" value="CYTOCHROME P450 MONOOXYGENASE STCB-RELATED"/>
    <property type="match status" value="1"/>
</dbReference>
<protein>
    <recommendedName>
        <fullName evidence="9">Cytochrome P450</fullName>
    </recommendedName>
</protein>
<evidence type="ECO:0000256" key="6">
    <source>
        <dbReference type="PIRSR" id="PIRSR602401-1"/>
    </source>
</evidence>
<evidence type="ECO:0000256" key="3">
    <source>
        <dbReference type="ARBA" id="ARBA00022723"/>
    </source>
</evidence>
<keyword evidence="7" id="KW-0812">Transmembrane</keyword>
<keyword evidence="5 6" id="KW-0408">Iron</keyword>
<accession>A0A0B7KEX2</accession>
<evidence type="ECO:0000256" key="1">
    <source>
        <dbReference type="ARBA" id="ARBA00010617"/>
    </source>
</evidence>
<dbReference type="PRINTS" id="PR00385">
    <property type="entry name" value="P450"/>
</dbReference>
<name>A0A0B7KEX2_BIOOC</name>